<organism evidence="2 3">
    <name type="scientific">Nonomuraea thailandensis</name>
    <dbReference type="NCBI Taxonomy" id="1188745"/>
    <lineage>
        <taxon>Bacteria</taxon>
        <taxon>Bacillati</taxon>
        <taxon>Actinomycetota</taxon>
        <taxon>Actinomycetes</taxon>
        <taxon>Streptosporangiales</taxon>
        <taxon>Streptosporangiaceae</taxon>
        <taxon>Nonomuraea</taxon>
    </lineage>
</organism>
<proteinExistence type="predicted"/>
<feature type="domain" description="SnoaL-like" evidence="1">
    <location>
        <begin position="7"/>
        <end position="121"/>
    </location>
</feature>
<dbReference type="SUPFAM" id="SSF54427">
    <property type="entry name" value="NTF2-like"/>
    <property type="match status" value="1"/>
</dbReference>
<dbReference type="GO" id="GO:0016853">
    <property type="term" value="F:isomerase activity"/>
    <property type="evidence" value="ECO:0007669"/>
    <property type="project" value="UniProtKB-KW"/>
</dbReference>
<dbReference type="Gene3D" id="3.10.450.50">
    <property type="match status" value="1"/>
</dbReference>
<accession>A0A9X2GGC7</accession>
<reference evidence="2" key="1">
    <citation type="submission" date="2022-06" db="EMBL/GenBank/DDBJ databases">
        <title>Sequencing the genomes of 1000 actinobacteria strains.</title>
        <authorList>
            <person name="Klenk H.-P."/>
        </authorList>
    </citation>
    <scope>NUCLEOTIDE SEQUENCE</scope>
    <source>
        <strain evidence="2">DSM 46694</strain>
    </source>
</reference>
<dbReference type="RefSeq" id="WP_253740653.1">
    <property type="nucleotide sequence ID" value="NZ_BAABKA010000033.1"/>
</dbReference>
<name>A0A9X2GGC7_9ACTN</name>
<dbReference type="Proteomes" id="UP001139648">
    <property type="component" value="Unassembled WGS sequence"/>
</dbReference>
<keyword evidence="3" id="KW-1185">Reference proteome</keyword>
<evidence type="ECO:0000313" key="3">
    <source>
        <dbReference type="Proteomes" id="UP001139648"/>
    </source>
</evidence>
<comment type="caution">
    <text evidence="2">The sequence shown here is derived from an EMBL/GenBank/DDBJ whole genome shotgun (WGS) entry which is preliminary data.</text>
</comment>
<evidence type="ECO:0000313" key="2">
    <source>
        <dbReference type="EMBL" id="MCP2354168.1"/>
    </source>
</evidence>
<protein>
    <submittedName>
        <fullName evidence="2">Ketosteroid isomerase-like protein</fullName>
    </submittedName>
</protein>
<dbReference type="EMBL" id="JAMZEB010000002">
    <property type="protein sequence ID" value="MCP2354168.1"/>
    <property type="molecule type" value="Genomic_DNA"/>
</dbReference>
<evidence type="ECO:0000259" key="1">
    <source>
        <dbReference type="Pfam" id="PF12680"/>
    </source>
</evidence>
<keyword evidence="2" id="KW-0413">Isomerase</keyword>
<dbReference type="AlphaFoldDB" id="A0A9X2GGC7"/>
<gene>
    <name evidence="2" type="ORF">HD597_001188</name>
</gene>
<sequence>MTTLDTVQELLRRIGEGDADRAAELFAEECDWLYNWPAEGHPAVPWIRPRSSRSDAADLFRALRKYHVPELNDTVVTRILVDGDDAVVFGQFTQTVAATGRPYTSAFALRLTVADGRIARYHIYEDSLAVARAHSEAATPDQQAS</sequence>
<dbReference type="Pfam" id="PF12680">
    <property type="entry name" value="SnoaL_2"/>
    <property type="match status" value="1"/>
</dbReference>
<dbReference type="InterPro" id="IPR037401">
    <property type="entry name" value="SnoaL-like"/>
</dbReference>
<dbReference type="InterPro" id="IPR032710">
    <property type="entry name" value="NTF2-like_dom_sf"/>
</dbReference>